<keyword evidence="10" id="KW-0175">Coiled coil</keyword>
<dbReference type="InterPro" id="IPR041588">
    <property type="entry name" value="Integrase_H2C2"/>
</dbReference>
<dbReference type="InterPro" id="IPR001584">
    <property type="entry name" value="Integrase_cat-core"/>
</dbReference>
<dbReference type="InterPro" id="IPR000477">
    <property type="entry name" value="RT_dom"/>
</dbReference>
<feature type="domain" description="Reverse transcriptase" evidence="11">
    <location>
        <begin position="1055"/>
        <end position="1232"/>
    </location>
</feature>
<evidence type="ECO:0000256" key="8">
    <source>
        <dbReference type="ARBA" id="ARBA00022918"/>
    </source>
</evidence>
<dbReference type="InterPro" id="IPR043502">
    <property type="entry name" value="DNA/RNA_pol_sf"/>
</dbReference>
<dbReference type="Ensembl" id="ENSCCRT00010134399.1">
    <property type="protein sequence ID" value="ENSCCRP00010121014.1"/>
    <property type="gene ID" value="ENSCCRG00010052874.1"/>
</dbReference>
<dbReference type="FunFam" id="3.30.420.10:FF:000032">
    <property type="entry name" value="Retrovirus-related Pol polyprotein from transposon 297-like Protein"/>
    <property type="match status" value="1"/>
</dbReference>
<feature type="domain" description="Integrase catalytic" evidence="12">
    <location>
        <begin position="648"/>
        <end position="806"/>
    </location>
</feature>
<dbReference type="InterPro" id="IPR003309">
    <property type="entry name" value="SCAN_dom"/>
</dbReference>
<dbReference type="GO" id="GO:0003964">
    <property type="term" value="F:RNA-directed DNA polymerase activity"/>
    <property type="evidence" value="ECO:0007669"/>
    <property type="project" value="UniProtKB-KW"/>
</dbReference>
<dbReference type="Gene3D" id="1.10.4020.10">
    <property type="entry name" value="DNA breaking-rejoining enzymes"/>
    <property type="match status" value="1"/>
</dbReference>
<evidence type="ECO:0000256" key="10">
    <source>
        <dbReference type="SAM" id="Coils"/>
    </source>
</evidence>
<dbReference type="SUPFAM" id="SSF56672">
    <property type="entry name" value="DNA/RNA polymerases"/>
    <property type="match status" value="1"/>
</dbReference>
<keyword evidence="4" id="KW-0548">Nucleotidyltransferase</keyword>
<dbReference type="EC" id="3.1.26.4" evidence="2"/>
<reference evidence="13" key="2">
    <citation type="submission" date="2025-09" db="UniProtKB">
        <authorList>
            <consortium name="Ensembl"/>
        </authorList>
    </citation>
    <scope>IDENTIFICATION</scope>
</reference>
<dbReference type="Proteomes" id="UP000694427">
    <property type="component" value="Unplaced"/>
</dbReference>
<dbReference type="InterPro" id="IPR054465">
    <property type="entry name" value="Integrase_p58-like_C"/>
</dbReference>
<dbReference type="FunFam" id="3.10.20.370:FF:000001">
    <property type="entry name" value="Retrovirus-related Pol polyprotein from transposon 17.6-like protein"/>
    <property type="match status" value="1"/>
</dbReference>
<dbReference type="GO" id="GO:0015074">
    <property type="term" value="P:DNA integration"/>
    <property type="evidence" value="ECO:0007669"/>
    <property type="project" value="InterPro"/>
</dbReference>
<evidence type="ECO:0000256" key="2">
    <source>
        <dbReference type="ARBA" id="ARBA00012180"/>
    </source>
</evidence>
<dbReference type="Pfam" id="PF17917">
    <property type="entry name" value="RT_RNaseH"/>
    <property type="match status" value="1"/>
</dbReference>
<dbReference type="PANTHER" id="PTHR37984:SF5">
    <property type="entry name" value="PROTEIN NYNRIN-LIKE"/>
    <property type="match status" value="1"/>
</dbReference>
<evidence type="ECO:0000313" key="14">
    <source>
        <dbReference type="Proteomes" id="UP000694427"/>
    </source>
</evidence>
<keyword evidence="8" id="KW-0695">RNA-directed DNA polymerase</keyword>
<dbReference type="PANTHER" id="PTHR37984">
    <property type="entry name" value="PROTEIN CBG26694"/>
    <property type="match status" value="1"/>
</dbReference>
<dbReference type="InterPro" id="IPR043128">
    <property type="entry name" value="Rev_trsase/Diguanyl_cyclase"/>
</dbReference>
<dbReference type="CDD" id="cd09274">
    <property type="entry name" value="RNase_HI_RT_Ty3"/>
    <property type="match status" value="1"/>
</dbReference>
<dbReference type="Pfam" id="PF22938">
    <property type="entry name" value="Integrase_p58_C"/>
    <property type="match status" value="1"/>
</dbReference>
<protein>
    <recommendedName>
        <fullName evidence="9">Gypsy retrotransposon integrase-like protein 1</fullName>
        <ecNumber evidence="2">3.1.26.4</ecNumber>
    </recommendedName>
</protein>
<dbReference type="PROSITE" id="PS50994">
    <property type="entry name" value="INTEGRASE"/>
    <property type="match status" value="1"/>
</dbReference>
<evidence type="ECO:0000256" key="9">
    <source>
        <dbReference type="ARBA" id="ARBA00039658"/>
    </source>
</evidence>
<dbReference type="SUPFAM" id="SSF53098">
    <property type="entry name" value="Ribonuclease H-like"/>
    <property type="match status" value="1"/>
</dbReference>
<dbReference type="SUPFAM" id="SSF47353">
    <property type="entry name" value="Retrovirus capsid dimerization domain-like"/>
    <property type="match status" value="1"/>
</dbReference>
<evidence type="ECO:0000256" key="7">
    <source>
        <dbReference type="ARBA" id="ARBA00022801"/>
    </source>
</evidence>
<evidence type="ECO:0000256" key="4">
    <source>
        <dbReference type="ARBA" id="ARBA00022695"/>
    </source>
</evidence>
<dbReference type="GO" id="GO:0003676">
    <property type="term" value="F:nucleic acid binding"/>
    <property type="evidence" value="ECO:0007669"/>
    <property type="project" value="InterPro"/>
</dbReference>
<organism evidence="13 14">
    <name type="scientific">Cyprinus carpio</name>
    <name type="common">Common carp</name>
    <dbReference type="NCBI Taxonomy" id="7962"/>
    <lineage>
        <taxon>Eukaryota</taxon>
        <taxon>Metazoa</taxon>
        <taxon>Chordata</taxon>
        <taxon>Craniata</taxon>
        <taxon>Vertebrata</taxon>
        <taxon>Euteleostomi</taxon>
        <taxon>Actinopterygii</taxon>
        <taxon>Neopterygii</taxon>
        <taxon>Teleostei</taxon>
        <taxon>Ostariophysi</taxon>
        <taxon>Cypriniformes</taxon>
        <taxon>Cyprinidae</taxon>
        <taxon>Cyprininae</taxon>
        <taxon>Cyprinus</taxon>
    </lineage>
</organism>
<dbReference type="Pfam" id="PF02023">
    <property type="entry name" value="SCAN"/>
    <property type="match status" value="1"/>
</dbReference>
<sequence length="1448" mass="163173">MPVKVDKLVEASLSESASTVGLSFEQQKELLLLRVKAEQEKEQAIERMRQDLEREKLNLERQKLALVRDGKLAGAALWGDRPMGAQVSSTKQDDLSDLRLVPRYNEGDPETFFSLFERLAEARGWSDSTRMLMLQCVLTGKAQQAFSALSSTDCGIYSVVKITVLKAYELVPEAYRLRFREWRRGDKSHLEFMRDLAVHFDYWCSAAGVDSFESLRELIILEQFKNSIPECIATYIGERGVKSVREAAALADDYFLIHSSRGGVGPYETRVSRPFEDKRGRVSGDSEKICNYCHKRGHWKNDCYALKSRPKQVFPRTNPVMCTASVTVNELTGITGEGDLELKSYLPFITEGFVSLMGSKEQVRIKILRDTGAFDSFITAATLPFSDDTFMGSDIPVVGMGLNVLKVPRHKMMLHCDLFQGEVSVGVRPALPVDGVAMILGNDIAGDKVWADVSPPAKVMWTPQVCSKPDESEVQFPDVFSACAVTRSKRLDNDYSEGVASSPHLLLPVVPWSVSHDELMQEQRADSTLKPCVDGVCSPVEVRNLSRCYFLHDDILMRKWMPQFEGFVGDPIYQVVVPLTYRDIVLQISHDQSGHMGVRKTYDRVLRYFFWPGLKKDVSAYIKSCHTCQLTSKPNQVLKPVPLCPIPAISQPFEHLLIDCVGPLPPSKSGARYLLTVMCQSTRYPAAYPLRSITAKSVVRALSQFISIFGVPRIIQSDQGSNFCSKLFAQVLKQLNIVHNFSSAYHAQSQGVLERFHQTLKSMLRSLCVQMQGDWEEALPWMLLAAREVIQESTGFSPNDLIFSHKVRGPLALFQDNWKEAQPPTNLLDFVNGFRYRLYMSQEVARKNLARTQTKMKKRYDGQTEHREFLPGDQVLALLPIITSPWQAKFSGPFSVLKKLSDQNYLVSTPARRTKARLCHVNLLKPYVSRESFGSGGELKLSETHSVCLARSASSVVGEVEDLAEPDEVMMCGRLKNTEALDQLESVLGHLELCQQAQLVKLIRSFPCLFGDTPSRTTLVEHDIDVGEAKPIRQRFYRVHPEKRKNLEAEIKYMVHNKIAVPSDSSWASPCLLVPKSDNTSRFCTDFRKVNAVTKPDSFPLPRMEDCVDQVGGAKFVTKLDLLKGYWQVPLTERAREIASFITPGGLYSYNVMPFGLRNAPATFQRLMNLVVRDLEGCAVYLDDVVVYADCWEQHLERVKALFVRLAQARLTVNLAKCEFAKATVVYLGRVVGQGSVRPVRAKVCAIDDFPSPTTKKELMRFLGMVGYYRCFCRNFSTVVAPLTDLLRGKAKYVWSLVCQQSFERVKALISNAPVLVAPRWDREFHLEVDASMIGAGAVLLQKDDGGVNKPVCFFSKKFNRHQLNYSVIEKETLALIWALQHFSVYLGSGPVVVFSDHNPLTFLSTLQTPNQRLMRWALHLQSYTLDIRHIKGRDNVVADALSRSPMC</sequence>
<dbReference type="CDD" id="cd01647">
    <property type="entry name" value="RT_LTR"/>
    <property type="match status" value="1"/>
</dbReference>
<evidence type="ECO:0000259" key="12">
    <source>
        <dbReference type="PROSITE" id="PS50994"/>
    </source>
</evidence>
<evidence type="ECO:0000256" key="5">
    <source>
        <dbReference type="ARBA" id="ARBA00022722"/>
    </source>
</evidence>
<proteinExistence type="inferred from homology"/>
<dbReference type="GO" id="GO:0008270">
    <property type="term" value="F:zinc ion binding"/>
    <property type="evidence" value="ECO:0007669"/>
    <property type="project" value="InterPro"/>
</dbReference>
<dbReference type="FunFam" id="3.30.70.270:FF:000026">
    <property type="entry name" value="Transposon Ty3-G Gag-Pol polyprotein"/>
    <property type="match status" value="1"/>
</dbReference>
<dbReference type="InterPro" id="IPR036875">
    <property type="entry name" value="Znf_CCHC_sf"/>
</dbReference>
<dbReference type="Gene3D" id="1.10.340.70">
    <property type="match status" value="1"/>
</dbReference>
<dbReference type="InterPro" id="IPR012337">
    <property type="entry name" value="RNaseH-like_sf"/>
</dbReference>
<dbReference type="FunFam" id="1.10.340.70:FF:000001">
    <property type="entry name" value="Retrovirus-related Pol polyprotein from transposon gypsy-like Protein"/>
    <property type="match status" value="1"/>
</dbReference>
<evidence type="ECO:0000256" key="1">
    <source>
        <dbReference type="ARBA" id="ARBA00010879"/>
    </source>
</evidence>
<keyword evidence="3" id="KW-0808">Transferase</keyword>
<dbReference type="Pfam" id="PF17921">
    <property type="entry name" value="Integrase_H2C2"/>
    <property type="match status" value="1"/>
</dbReference>
<dbReference type="Gene3D" id="4.10.60.10">
    <property type="entry name" value="Zinc finger, CCHC-type"/>
    <property type="match status" value="1"/>
</dbReference>
<keyword evidence="7" id="KW-0378">Hydrolase</keyword>
<dbReference type="Gene3D" id="3.10.10.10">
    <property type="entry name" value="HIV Type 1 Reverse Transcriptase, subunit A, domain 1"/>
    <property type="match status" value="1"/>
</dbReference>
<dbReference type="InterPro" id="IPR050951">
    <property type="entry name" value="Retrovirus_Pol_polyprotein"/>
</dbReference>
<dbReference type="InterPro" id="IPR036397">
    <property type="entry name" value="RNaseH_sf"/>
</dbReference>
<comment type="similarity">
    <text evidence="1">Belongs to the beta type-B retroviral polymerase family. HERV class-II K(HML-2) pol subfamily.</text>
</comment>
<evidence type="ECO:0000259" key="11">
    <source>
        <dbReference type="PROSITE" id="PS50878"/>
    </source>
</evidence>
<keyword evidence="14" id="KW-1185">Reference proteome</keyword>
<keyword evidence="6" id="KW-0255">Endonuclease</keyword>
<feature type="coiled-coil region" evidence="10">
    <location>
        <begin position="27"/>
        <end position="69"/>
    </location>
</feature>
<evidence type="ECO:0000313" key="13">
    <source>
        <dbReference type="Ensembl" id="ENSCCRP00010121014.1"/>
    </source>
</evidence>
<dbReference type="SUPFAM" id="SSF57756">
    <property type="entry name" value="Retrovirus zinc finger-like domains"/>
    <property type="match status" value="1"/>
</dbReference>
<dbReference type="Gene3D" id="3.30.70.270">
    <property type="match status" value="2"/>
</dbReference>
<dbReference type="Pfam" id="PF00665">
    <property type="entry name" value="rve"/>
    <property type="match status" value="1"/>
</dbReference>
<reference evidence="13" key="1">
    <citation type="submission" date="2025-08" db="UniProtKB">
        <authorList>
            <consortium name="Ensembl"/>
        </authorList>
    </citation>
    <scope>IDENTIFICATION</scope>
</reference>
<name>A0A8C1RWD0_CYPCA</name>
<evidence type="ECO:0000256" key="6">
    <source>
        <dbReference type="ARBA" id="ARBA00022759"/>
    </source>
</evidence>
<dbReference type="Gene3D" id="3.30.420.10">
    <property type="entry name" value="Ribonuclease H-like superfamily/Ribonuclease H"/>
    <property type="match status" value="1"/>
</dbReference>
<dbReference type="PROSITE" id="PS50878">
    <property type="entry name" value="RT_POL"/>
    <property type="match status" value="1"/>
</dbReference>
<dbReference type="InterPro" id="IPR038269">
    <property type="entry name" value="SCAN_sf"/>
</dbReference>
<keyword evidence="5" id="KW-0540">Nuclease</keyword>
<evidence type="ECO:0000256" key="3">
    <source>
        <dbReference type="ARBA" id="ARBA00022679"/>
    </source>
</evidence>
<dbReference type="GO" id="GO:0004523">
    <property type="term" value="F:RNA-DNA hybrid ribonuclease activity"/>
    <property type="evidence" value="ECO:0007669"/>
    <property type="project" value="UniProtKB-EC"/>
</dbReference>
<dbReference type="Gene3D" id="3.10.20.370">
    <property type="match status" value="1"/>
</dbReference>
<dbReference type="Pfam" id="PF00078">
    <property type="entry name" value="RVT_1"/>
    <property type="match status" value="1"/>
</dbReference>
<dbReference type="InterPro" id="IPR041373">
    <property type="entry name" value="RT_RNaseH"/>
</dbReference>
<accession>A0A8C1RWD0</accession>